<accession>A0A9W9VB73</accession>
<proteinExistence type="predicted"/>
<dbReference type="PANTHER" id="PTHR33119">
    <property type="entry name" value="IFI3P"/>
    <property type="match status" value="1"/>
</dbReference>
<comment type="caution">
    <text evidence="3">The sequence shown here is derived from an EMBL/GenBank/DDBJ whole genome shotgun (WGS) entry which is preliminary data.</text>
</comment>
<dbReference type="OrthoDB" id="415532at2759"/>
<dbReference type="RefSeq" id="XP_056581538.1">
    <property type="nucleotide sequence ID" value="XM_056725288.1"/>
</dbReference>
<dbReference type="Proteomes" id="UP001147752">
    <property type="component" value="Unassembled WGS sequence"/>
</dbReference>
<protein>
    <submittedName>
        <fullName evidence="3">Uncharacterized protein</fullName>
    </submittedName>
</protein>
<name>A0A9W9VB73_9EURO</name>
<dbReference type="EMBL" id="JAPZBT010000002">
    <property type="protein sequence ID" value="KAJ5375552.1"/>
    <property type="molecule type" value="Genomic_DNA"/>
</dbReference>
<sequence length="592" mass="68148">MASSYNPRLFMPGFNVFLNCKPDQNVMTKWFHGFPNALDGQALQDGYMSDLVTHREVLMMRVMNTITDKPQWDQKVFDEDITAKWRNEVAQSGQDVTSNMMDWIIRELQWKANILKKTGYVRVFDVGVVKSDTAVSKEIQQALKEAVNPFEDMSEKDYHPGSDSKVVDLVHPSLFPVIYGQTRVLPDRTIDLNDCLGSVGQGDLVPIPSSQDCAPVPENRAYYNEQFRFSVFSDKFQWLPCDVELVDNANCRIISYINNAHPVHHKSLYEVVEKIIARAIPLWNRSLSVIHSPRIEYQRVEYGEHLDPEPVQNDDDSDFDEDDFWDVHREWRNRRPIIRPEPDSFQPPHERHSADLREQFPNAKLQIIVKLANIELSPDKPNYEGGSWHIEGQLNERICATAIYYYDSENITDNSLSFRQRGMMDMLDIVYEQGEYAFLQAIFGFGEDVEGNGSNRDITQSLGAISCKEGRLLTFPNTVQHRVSPFSLADPSKPGHRKILALFLVDPHRRIISSANVPPQREDWAHERQSAVNQALADLPLELQNIVQGDLEPLVTMEKAKEYRLELMEERGLRSDKQNECFEEGDFSLCEH</sequence>
<dbReference type="Pfam" id="PF21666">
    <property type="entry name" value="DUF4246_N"/>
    <property type="match status" value="1"/>
</dbReference>
<dbReference type="InterPro" id="IPR049192">
    <property type="entry name" value="DUF4246_C"/>
</dbReference>
<evidence type="ECO:0000259" key="1">
    <source>
        <dbReference type="Pfam" id="PF14033"/>
    </source>
</evidence>
<feature type="domain" description="DUF4246" evidence="1">
    <location>
        <begin position="99"/>
        <end position="527"/>
    </location>
</feature>
<dbReference type="AlphaFoldDB" id="A0A9W9VB73"/>
<dbReference type="InterPro" id="IPR049207">
    <property type="entry name" value="DUF4246_N"/>
</dbReference>
<gene>
    <name evidence="3" type="ORF">N7517_007558</name>
</gene>
<evidence type="ECO:0000259" key="2">
    <source>
        <dbReference type="Pfam" id="PF21666"/>
    </source>
</evidence>
<reference evidence="3" key="1">
    <citation type="submission" date="2022-12" db="EMBL/GenBank/DDBJ databases">
        <authorList>
            <person name="Petersen C."/>
        </authorList>
    </citation>
    <scope>NUCLEOTIDE SEQUENCE</scope>
    <source>
        <strain evidence="3">IBT 3081</strain>
    </source>
</reference>
<keyword evidence="4" id="KW-1185">Reference proteome</keyword>
<dbReference type="GeneID" id="81464471"/>
<reference evidence="3" key="2">
    <citation type="journal article" date="2023" name="IMA Fungus">
        <title>Comparative genomic study of the Penicillium genus elucidates a diverse pangenome and 15 lateral gene transfer events.</title>
        <authorList>
            <person name="Petersen C."/>
            <person name="Sorensen T."/>
            <person name="Nielsen M.R."/>
            <person name="Sondergaard T.E."/>
            <person name="Sorensen J.L."/>
            <person name="Fitzpatrick D.A."/>
            <person name="Frisvad J.C."/>
            <person name="Nielsen K.L."/>
        </authorList>
    </citation>
    <scope>NUCLEOTIDE SEQUENCE</scope>
    <source>
        <strain evidence="3">IBT 3081</strain>
    </source>
</reference>
<evidence type="ECO:0000313" key="3">
    <source>
        <dbReference type="EMBL" id="KAJ5375552.1"/>
    </source>
</evidence>
<dbReference type="InterPro" id="IPR025340">
    <property type="entry name" value="DUF4246"/>
</dbReference>
<feature type="domain" description="DUF4246" evidence="2">
    <location>
        <begin position="11"/>
        <end position="88"/>
    </location>
</feature>
<dbReference type="Pfam" id="PF14033">
    <property type="entry name" value="DUF4246"/>
    <property type="match status" value="1"/>
</dbReference>
<dbReference type="PANTHER" id="PTHR33119:SF1">
    <property type="entry name" value="FE2OG DIOXYGENASE DOMAIN-CONTAINING PROTEIN"/>
    <property type="match status" value="1"/>
</dbReference>
<organism evidence="3 4">
    <name type="scientific">Penicillium concentricum</name>
    <dbReference type="NCBI Taxonomy" id="293559"/>
    <lineage>
        <taxon>Eukaryota</taxon>
        <taxon>Fungi</taxon>
        <taxon>Dikarya</taxon>
        <taxon>Ascomycota</taxon>
        <taxon>Pezizomycotina</taxon>
        <taxon>Eurotiomycetes</taxon>
        <taxon>Eurotiomycetidae</taxon>
        <taxon>Eurotiales</taxon>
        <taxon>Aspergillaceae</taxon>
        <taxon>Penicillium</taxon>
    </lineage>
</organism>
<evidence type="ECO:0000313" key="4">
    <source>
        <dbReference type="Proteomes" id="UP001147752"/>
    </source>
</evidence>